<proteinExistence type="predicted"/>
<feature type="chain" id="PRO_5045896527" evidence="1">
    <location>
        <begin position="30"/>
        <end position="241"/>
    </location>
</feature>
<keyword evidence="1" id="KW-0732">Signal</keyword>
<keyword evidence="4" id="KW-1185">Reference proteome</keyword>
<organism evidence="3 4">
    <name type="scientific">Agromyces larvae</name>
    <dbReference type="NCBI Taxonomy" id="2929802"/>
    <lineage>
        <taxon>Bacteria</taxon>
        <taxon>Bacillati</taxon>
        <taxon>Actinomycetota</taxon>
        <taxon>Actinomycetes</taxon>
        <taxon>Micrococcales</taxon>
        <taxon>Microbacteriaceae</taxon>
        <taxon>Agromyces</taxon>
    </lineage>
</organism>
<protein>
    <submittedName>
        <fullName evidence="3">META domain-containing protein</fullName>
    </submittedName>
</protein>
<name>A0ABY4BXH8_9MICO</name>
<evidence type="ECO:0000313" key="3">
    <source>
        <dbReference type="EMBL" id="UOE43614.1"/>
    </source>
</evidence>
<dbReference type="Gene3D" id="2.40.128.270">
    <property type="match status" value="2"/>
</dbReference>
<dbReference type="PROSITE" id="PS51257">
    <property type="entry name" value="PROKAR_LIPOPROTEIN"/>
    <property type="match status" value="1"/>
</dbReference>
<feature type="signal peptide" evidence="1">
    <location>
        <begin position="1"/>
        <end position="29"/>
    </location>
</feature>
<reference evidence="3 4" key="1">
    <citation type="submission" date="2022-03" db="EMBL/GenBank/DDBJ databases">
        <title>Mucilaginibacter sp. isolated from the gut of Protaetia brevitarsis seulensis larvae.</title>
        <authorList>
            <person name="Won M."/>
            <person name="Kim S.-J."/>
            <person name="Kwon S.-W."/>
        </authorList>
    </citation>
    <scope>NUCLEOTIDE SEQUENCE [LARGE SCALE GENOMIC DNA]</scope>
    <source>
        <strain evidence="3 4">CFWR-12</strain>
    </source>
</reference>
<dbReference type="InterPro" id="IPR053147">
    <property type="entry name" value="Hsp_HslJ-like"/>
</dbReference>
<feature type="domain" description="DUF306" evidence="2">
    <location>
        <begin position="49"/>
        <end position="124"/>
    </location>
</feature>
<accession>A0ABY4BXH8</accession>
<feature type="domain" description="DUF306" evidence="2">
    <location>
        <begin position="158"/>
        <end position="233"/>
    </location>
</feature>
<dbReference type="RefSeq" id="WP_243554743.1">
    <property type="nucleotide sequence ID" value="NZ_CP094528.1"/>
</dbReference>
<evidence type="ECO:0000256" key="1">
    <source>
        <dbReference type="SAM" id="SignalP"/>
    </source>
</evidence>
<dbReference type="Proteomes" id="UP000832097">
    <property type="component" value="Chromosome"/>
</dbReference>
<dbReference type="EMBL" id="CP094528">
    <property type="protein sequence ID" value="UOE43614.1"/>
    <property type="molecule type" value="Genomic_DNA"/>
</dbReference>
<dbReference type="PANTHER" id="PTHR35535:SF1">
    <property type="entry name" value="HEAT SHOCK PROTEIN HSLJ"/>
    <property type="match status" value="1"/>
</dbReference>
<gene>
    <name evidence="3" type="ORF">MTO99_15765</name>
</gene>
<dbReference type="PANTHER" id="PTHR35535">
    <property type="entry name" value="HEAT SHOCK PROTEIN HSLJ"/>
    <property type="match status" value="1"/>
</dbReference>
<evidence type="ECO:0000259" key="2">
    <source>
        <dbReference type="Pfam" id="PF03724"/>
    </source>
</evidence>
<dbReference type="InterPro" id="IPR005184">
    <property type="entry name" value="DUF306_Meta_HslJ"/>
</dbReference>
<sequence>MWGNRSAIVTSALVAAAAAALALAGCAGAGSSGGQGGDPIGTWGDPSATGEPWLSLADDGVLTGNDGCNSLRGTWERDDDGIVDFSGLAATRMFCEGVDTWLSSAEEARIDGDTMTVLGDDDAEIGTLARTSSTPTTVQPTPAAAGEGFIGTWGTDATGEPFLVIAEDGSVTGSDGCNRLTGTWEPDDGGGIEFEGVASTLMACEGVDQSLNRLDSATVDGDTLTVLDDDDVVLVMLTRTA</sequence>
<dbReference type="InterPro" id="IPR038670">
    <property type="entry name" value="HslJ-like_sf"/>
</dbReference>
<dbReference type="Pfam" id="PF03724">
    <property type="entry name" value="META"/>
    <property type="match status" value="2"/>
</dbReference>
<evidence type="ECO:0000313" key="4">
    <source>
        <dbReference type="Proteomes" id="UP000832097"/>
    </source>
</evidence>